<keyword evidence="4" id="KW-0949">S-adenosyl-L-methionine</keyword>
<comment type="caution">
    <text evidence="5">The sequence shown here is derived from an EMBL/GenBank/DDBJ whole genome shotgun (WGS) entry which is preliminary data.</text>
</comment>
<dbReference type="InterPro" id="IPR007158">
    <property type="entry name" value="TrmY"/>
</dbReference>
<sequence>MINLVNILILIEKISKFTKSNIDKGKTPLDIYNLCSIIRESFCCSYSIRKDNNLYVYIDSTHILIKFEGNSLRYLGSDERSQTLLLNKALNKINGAEKIIIKGMQKSTPGILVKRLINCESILENINNLKDNKIIVINEFEKENNRSNIINLEDLDNLREYCYVFLIPQNSQSIIDFLKIINEKYNLLYTNLSAIKGIENKILYINFLIDQKENTDIEIKV</sequence>
<dbReference type="GO" id="GO:0008757">
    <property type="term" value="F:S-adenosylmethionine-dependent methyltransferase activity"/>
    <property type="evidence" value="ECO:0007669"/>
    <property type="project" value="TreeGrafter"/>
</dbReference>
<evidence type="ECO:0000256" key="3">
    <source>
        <dbReference type="ARBA" id="ARBA00022679"/>
    </source>
</evidence>
<evidence type="ECO:0000256" key="2">
    <source>
        <dbReference type="ARBA" id="ARBA00022603"/>
    </source>
</evidence>
<dbReference type="SUPFAM" id="SSF75217">
    <property type="entry name" value="alpha/beta knot"/>
    <property type="match status" value="1"/>
</dbReference>
<name>X1E6G5_9ZZZZ</name>
<dbReference type="InterPro" id="IPR029028">
    <property type="entry name" value="Alpha/beta_knot_MTases"/>
</dbReference>
<dbReference type="InterPro" id="IPR029026">
    <property type="entry name" value="tRNA_m1G_MTases_N"/>
</dbReference>
<dbReference type="GO" id="GO:0030488">
    <property type="term" value="P:tRNA methylation"/>
    <property type="evidence" value="ECO:0007669"/>
    <property type="project" value="TreeGrafter"/>
</dbReference>
<dbReference type="Gene3D" id="3.40.1280.10">
    <property type="match status" value="1"/>
</dbReference>
<keyword evidence="1" id="KW-0963">Cytoplasm</keyword>
<gene>
    <name evidence="5" type="ORF">S01H4_38051</name>
</gene>
<keyword evidence="3" id="KW-0808">Transferase</keyword>
<dbReference type="AlphaFoldDB" id="X1E6G5"/>
<proteinExistence type="predicted"/>
<accession>X1E6G5</accession>
<dbReference type="Pfam" id="PF04013">
    <property type="entry name" value="Methyltrn_RNA_2"/>
    <property type="match status" value="1"/>
</dbReference>
<dbReference type="EMBL" id="BART01020487">
    <property type="protein sequence ID" value="GAH04253.1"/>
    <property type="molecule type" value="Genomic_DNA"/>
</dbReference>
<evidence type="ECO:0000256" key="1">
    <source>
        <dbReference type="ARBA" id="ARBA00022490"/>
    </source>
</evidence>
<protein>
    <submittedName>
        <fullName evidence="5">Uncharacterized protein</fullName>
    </submittedName>
</protein>
<organism evidence="5">
    <name type="scientific">marine sediment metagenome</name>
    <dbReference type="NCBI Taxonomy" id="412755"/>
    <lineage>
        <taxon>unclassified sequences</taxon>
        <taxon>metagenomes</taxon>
        <taxon>ecological metagenomes</taxon>
    </lineage>
</organism>
<dbReference type="PANTHER" id="PTHR40703:SF1">
    <property type="entry name" value="TRNA (PSEUDOURIDINE(54)-N(1))-METHYLTRANSFERASE"/>
    <property type="match status" value="1"/>
</dbReference>
<evidence type="ECO:0000256" key="4">
    <source>
        <dbReference type="ARBA" id="ARBA00022691"/>
    </source>
</evidence>
<keyword evidence="2" id="KW-0489">Methyltransferase</keyword>
<reference evidence="5" key="1">
    <citation type="journal article" date="2014" name="Front. Microbiol.">
        <title>High frequency of phylogenetically diverse reductive dehalogenase-homologous genes in deep subseafloor sedimentary metagenomes.</title>
        <authorList>
            <person name="Kawai M."/>
            <person name="Futagami T."/>
            <person name="Toyoda A."/>
            <person name="Takaki Y."/>
            <person name="Nishi S."/>
            <person name="Hori S."/>
            <person name="Arai W."/>
            <person name="Tsubouchi T."/>
            <person name="Morono Y."/>
            <person name="Uchiyama I."/>
            <person name="Ito T."/>
            <person name="Fujiyama A."/>
            <person name="Inagaki F."/>
            <person name="Takami H."/>
        </authorList>
    </citation>
    <scope>NUCLEOTIDE SEQUENCE</scope>
    <source>
        <strain evidence="5">Expedition CK06-06</strain>
    </source>
</reference>
<evidence type="ECO:0000313" key="5">
    <source>
        <dbReference type="EMBL" id="GAH04253.1"/>
    </source>
</evidence>
<dbReference type="GO" id="GO:0008175">
    <property type="term" value="F:tRNA methyltransferase activity"/>
    <property type="evidence" value="ECO:0007669"/>
    <property type="project" value="InterPro"/>
</dbReference>
<dbReference type="PANTHER" id="PTHR40703">
    <property type="entry name" value="TRNA (PSEUDOURIDINE(54)-N(1))-METHYLTRANSFERASE"/>
    <property type="match status" value="1"/>
</dbReference>